<comment type="caution">
    <text evidence="3">The sequence shown here is derived from an EMBL/GenBank/DDBJ whole genome shotgun (WGS) entry which is preliminary data.</text>
</comment>
<dbReference type="Proteomes" id="UP001156905">
    <property type="component" value="Unassembled WGS sequence"/>
</dbReference>
<protein>
    <recommendedName>
        <fullName evidence="2">HBM domain-containing protein</fullName>
    </recommendedName>
</protein>
<keyword evidence="1" id="KW-1133">Transmembrane helix</keyword>
<keyword evidence="4" id="KW-1185">Reference proteome</keyword>
<evidence type="ECO:0000313" key="4">
    <source>
        <dbReference type="Proteomes" id="UP001156905"/>
    </source>
</evidence>
<proteinExistence type="predicted"/>
<sequence>MSVKSKSHGMRLPTLRFRAKIVLGFSAVLAILAVSMALAYLGFERVANAVSSYRGSVAEADLVRTVDRELISYQGLARTYTLTGTDADEAATHSIEESLRASIDRSVTAAIAPERREQLARLQAQFHSFAKLFGEIVTLTRANNKIASEELNDAGSKIQFKFDDLGDTAALTNAAADQAAIKDVTSQSLSVTTSVSAFTVRPELKAADGILGRIRFLTTSVGAISSDDQKITQWASDIGGLLKRYRASFAKFVENANAIAKRKAEPQFLHCRKH</sequence>
<reference evidence="4" key="1">
    <citation type="journal article" date="2019" name="Int. J. Syst. Evol. Microbiol.">
        <title>The Global Catalogue of Microorganisms (GCM) 10K type strain sequencing project: providing services to taxonomists for standard genome sequencing and annotation.</title>
        <authorList>
            <consortium name="The Broad Institute Genomics Platform"/>
            <consortium name="The Broad Institute Genome Sequencing Center for Infectious Disease"/>
            <person name="Wu L."/>
            <person name="Ma J."/>
        </authorList>
    </citation>
    <scope>NUCLEOTIDE SEQUENCE [LARGE SCALE GENOMIC DNA]</scope>
    <source>
        <strain evidence="4">NBRC 102520</strain>
    </source>
</reference>
<dbReference type="InterPro" id="IPR032255">
    <property type="entry name" value="HBM"/>
</dbReference>
<feature type="domain" description="HBM" evidence="2">
    <location>
        <begin position="47"/>
        <end position="270"/>
    </location>
</feature>
<dbReference type="SMART" id="SM01358">
    <property type="entry name" value="HBM"/>
    <property type="match status" value="1"/>
</dbReference>
<keyword evidence="1" id="KW-0472">Membrane</keyword>
<gene>
    <name evidence="3" type="ORF">GCM10007857_25940</name>
</gene>
<name>A0ABQ6B136_9BRAD</name>
<dbReference type="EMBL" id="BSOW01000008">
    <property type="protein sequence ID" value="GLR85883.1"/>
    <property type="molecule type" value="Genomic_DNA"/>
</dbReference>
<organism evidence="3 4">
    <name type="scientific">Bradyrhizobium iriomotense</name>
    <dbReference type="NCBI Taxonomy" id="441950"/>
    <lineage>
        <taxon>Bacteria</taxon>
        <taxon>Pseudomonadati</taxon>
        <taxon>Pseudomonadota</taxon>
        <taxon>Alphaproteobacteria</taxon>
        <taxon>Hyphomicrobiales</taxon>
        <taxon>Nitrobacteraceae</taxon>
        <taxon>Bradyrhizobium</taxon>
    </lineage>
</organism>
<keyword evidence="1" id="KW-0812">Transmembrane</keyword>
<evidence type="ECO:0000259" key="2">
    <source>
        <dbReference type="SMART" id="SM01358"/>
    </source>
</evidence>
<evidence type="ECO:0000256" key="1">
    <source>
        <dbReference type="SAM" id="Phobius"/>
    </source>
</evidence>
<feature type="transmembrane region" description="Helical" evidence="1">
    <location>
        <begin position="21"/>
        <end position="43"/>
    </location>
</feature>
<accession>A0ABQ6B136</accession>
<evidence type="ECO:0000313" key="3">
    <source>
        <dbReference type="EMBL" id="GLR85883.1"/>
    </source>
</evidence>